<dbReference type="Gene3D" id="3.30.40.10">
    <property type="entry name" value="Zinc/RING finger domain, C3HC4 (zinc finger)"/>
    <property type="match status" value="1"/>
</dbReference>
<dbReference type="GO" id="GO:0016567">
    <property type="term" value="P:protein ubiquitination"/>
    <property type="evidence" value="ECO:0007669"/>
    <property type="project" value="InterPro"/>
</dbReference>
<organism evidence="4 6">
    <name type="scientific">Didymodactylos carnosus</name>
    <dbReference type="NCBI Taxonomy" id="1234261"/>
    <lineage>
        <taxon>Eukaryota</taxon>
        <taxon>Metazoa</taxon>
        <taxon>Spiralia</taxon>
        <taxon>Gnathifera</taxon>
        <taxon>Rotifera</taxon>
        <taxon>Eurotatoria</taxon>
        <taxon>Bdelloidea</taxon>
        <taxon>Philodinida</taxon>
        <taxon>Philodinidae</taxon>
        <taxon>Didymodactylos</taxon>
    </lineage>
</organism>
<evidence type="ECO:0000313" key="6">
    <source>
        <dbReference type="Proteomes" id="UP000663829"/>
    </source>
</evidence>
<proteinExistence type="inferred from homology"/>
<comment type="similarity">
    <text evidence="1">Belongs to the small GTPase superfamily. Rab family.</text>
</comment>
<dbReference type="GO" id="GO:0004842">
    <property type="term" value="F:ubiquitin-protein transferase activity"/>
    <property type="evidence" value="ECO:0007669"/>
    <property type="project" value="InterPro"/>
</dbReference>
<dbReference type="OrthoDB" id="1916455at2759"/>
<dbReference type="InterPro" id="IPR003613">
    <property type="entry name" value="Ubox_domain"/>
</dbReference>
<dbReference type="NCBIfam" id="TIGR00231">
    <property type="entry name" value="small_GTP"/>
    <property type="match status" value="1"/>
</dbReference>
<evidence type="ECO:0000313" key="5">
    <source>
        <dbReference type="EMBL" id="CAF3585188.1"/>
    </source>
</evidence>
<gene>
    <name evidence="4" type="ORF">GPM918_LOCUS3473</name>
    <name evidence="5" type="ORF">SRO942_LOCUS3473</name>
</gene>
<dbReference type="PROSITE" id="PS51419">
    <property type="entry name" value="RAB"/>
    <property type="match status" value="1"/>
</dbReference>
<dbReference type="GO" id="GO:0005525">
    <property type="term" value="F:GTP binding"/>
    <property type="evidence" value="ECO:0007669"/>
    <property type="project" value="InterPro"/>
</dbReference>
<comment type="caution">
    <text evidence="4">The sequence shown here is derived from an EMBL/GenBank/DDBJ whole genome shotgun (WGS) entry which is preliminary data.</text>
</comment>
<dbReference type="SMART" id="SM00173">
    <property type="entry name" value="RAS"/>
    <property type="match status" value="1"/>
</dbReference>
<dbReference type="GO" id="GO:0003924">
    <property type="term" value="F:GTPase activity"/>
    <property type="evidence" value="ECO:0007669"/>
    <property type="project" value="InterPro"/>
</dbReference>
<dbReference type="SMART" id="SM00504">
    <property type="entry name" value="Ubox"/>
    <property type="match status" value="1"/>
</dbReference>
<name>A0A813SPF7_9BILA</name>
<dbReference type="InterPro" id="IPR013083">
    <property type="entry name" value="Znf_RING/FYVE/PHD"/>
</dbReference>
<dbReference type="InterPro" id="IPR001806">
    <property type="entry name" value="Small_GTPase"/>
</dbReference>
<evidence type="ECO:0000256" key="2">
    <source>
        <dbReference type="ARBA" id="ARBA00022741"/>
    </source>
</evidence>
<dbReference type="InterPro" id="IPR005225">
    <property type="entry name" value="Small_GTP-bd"/>
</dbReference>
<reference evidence="4" key="1">
    <citation type="submission" date="2021-02" db="EMBL/GenBank/DDBJ databases">
        <authorList>
            <person name="Nowell W R."/>
        </authorList>
    </citation>
    <scope>NUCLEOTIDE SEQUENCE</scope>
</reference>
<dbReference type="EMBL" id="CAJOBC010000431">
    <property type="protein sequence ID" value="CAF3585188.1"/>
    <property type="molecule type" value="Genomic_DNA"/>
</dbReference>
<dbReference type="AlphaFoldDB" id="A0A813SPF7"/>
<dbReference type="PRINTS" id="PR00449">
    <property type="entry name" value="RASTRNSFRMNG"/>
</dbReference>
<dbReference type="Pfam" id="PF00071">
    <property type="entry name" value="Ras"/>
    <property type="match status" value="1"/>
</dbReference>
<accession>A0A813SPF7</accession>
<dbReference type="CDD" id="cd00154">
    <property type="entry name" value="Rab"/>
    <property type="match status" value="1"/>
</dbReference>
<dbReference type="EMBL" id="CAJNOQ010000431">
    <property type="protein sequence ID" value="CAF0800228.1"/>
    <property type="molecule type" value="Genomic_DNA"/>
</dbReference>
<dbReference type="InterPro" id="IPR027417">
    <property type="entry name" value="P-loop_NTPase"/>
</dbReference>
<keyword evidence="6" id="KW-1185">Reference proteome</keyword>
<dbReference type="Proteomes" id="UP000663829">
    <property type="component" value="Unassembled WGS sequence"/>
</dbReference>
<dbReference type="Pfam" id="PF04564">
    <property type="entry name" value="U-box"/>
    <property type="match status" value="1"/>
</dbReference>
<sequence length="300" mass="34990">MPKDFYCPITQDLMTIPVILIEDGRSYEKYALQSWLDHHNTSPMTNNVLKNRKFIINYNLKNAIEDFKAKRLKVNYFQELSSLFTIKSCRIPKFYQDHPKLKIKICLLGDSSVGKTTIAKKLQFDDRIQTVPTLGPDFTIFYVDHLYENQYTIIIQLQDIPGMERYGCVYDSHFRTCHGAILVSDITNITSLKRLKTYWYKALNQKAMNEVECVLVCNKIDLFQHKNNEMFFEQAEQLASDNHLSLFYTSALTEKNIKAMFNQLILSILDNSILLNQLKQNNTQPLDFNESNINSSKCCF</sequence>
<dbReference type="SUPFAM" id="SSF52540">
    <property type="entry name" value="P-loop containing nucleoside triphosphate hydrolases"/>
    <property type="match status" value="1"/>
</dbReference>
<evidence type="ECO:0000259" key="3">
    <source>
        <dbReference type="PROSITE" id="PS51698"/>
    </source>
</evidence>
<feature type="domain" description="U-box" evidence="3">
    <location>
        <begin position="1"/>
        <end position="74"/>
    </location>
</feature>
<dbReference type="Proteomes" id="UP000681722">
    <property type="component" value="Unassembled WGS sequence"/>
</dbReference>
<dbReference type="PROSITE" id="PS51698">
    <property type="entry name" value="U_BOX"/>
    <property type="match status" value="1"/>
</dbReference>
<dbReference type="SUPFAM" id="SSF57850">
    <property type="entry name" value="RING/U-box"/>
    <property type="match status" value="1"/>
</dbReference>
<evidence type="ECO:0000313" key="4">
    <source>
        <dbReference type="EMBL" id="CAF0800228.1"/>
    </source>
</evidence>
<dbReference type="Gene3D" id="3.40.50.300">
    <property type="entry name" value="P-loop containing nucleotide triphosphate hydrolases"/>
    <property type="match status" value="1"/>
</dbReference>
<dbReference type="PANTHER" id="PTHR47978">
    <property type="match status" value="1"/>
</dbReference>
<evidence type="ECO:0000256" key="1">
    <source>
        <dbReference type="ARBA" id="ARBA00006270"/>
    </source>
</evidence>
<keyword evidence="2" id="KW-0547">Nucleotide-binding</keyword>
<protein>
    <recommendedName>
        <fullName evidence="3">U-box domain-containing protein</fullName>
    </recommendedName>
</protein>
<dbReference type="CDD" id="cd16655">
    <property type="entry name" value="RING-Ubox_WDSUB1-like"/>
    <property type="match status" value="1"/>
</dbReference>
<dbReference type="SMART" id="SM00175">
    <property type="entry name" value="RAB"/>
    <property type="match status" value="1"/>
</dbReference>